<evidence type="ECO:0000259" key="3">
    <source>
        <dbReference type="PROSITE" id="PS51186"/>
    </source>
</evidence>
<dbReference type="InterPro" id="IPR000182">
    <property type="entry name" value="GNAT_dom"/>
</dbReference>
<evidence type="ECO:0000256" key="2">
    <source>
        <dbReference type="ARBA" id="ARBA00023315"/>
    </source>
</evidence>
<dbReference type="InterPro" id="IPR050832">
    <property type="entry name" value="Bact_Acetyltransf"/>
</dbReference>
<dbReference type="AlphaFoldDB" id="A0A212QN39"/>
<dbReference type="Gene3D" id="3.40.50.300">
    <property type="entry name" value="P-loop containing nucleotide triphosphate hydrolases"/>
    <property type="match status" value="1"/>
</dbReference>
<evidence type="ECO:0000313" key="5">
    <source>
        <dbReference type="Proteomes" id="UP000197065"/>
    </source>
</evidence>
<evidence type="ECO:0000256" key="1">
    <source>
        <dbReference type="ARBA" id="ARBA00022679"/>
    </source>
</evidence>
<dbReference type="PANTHER" id="PTHR43877">
    <property type="entry name" value="AMINOALKYLPHOSPHONATE N-ACETYLTRANSFERASE-RELATED-RELATED"/>
    <property type="match status" value="1"/>
</dbReference>
<name>A0A212QN39_9PROT</name>
<dbReference type="SUPFAM" id="SSF55729">
    <property type="entry name" value="Acyl-CoA N-acyltransferases (Nat)"/>
    <property type="match status" value="1"/>
</dbReference>
<sequence>MIGARTASCYRRAAPEDGPLLRLLHERAIRVLGRTGYSAAECESWAEGLLDERYGEAMAEGETFELAFTADGRLAGFCSWRQREILALFVDPDLARTGVASGLVDRAEAAIAAQGFPRIVVGAALSGVPFYEQRGYRVDERHVWTTRGGLPLEVAWMSKDLLRPRGVGPKPESPLQRLRRAGVAALPGIISNLERDRFSQLALEDAAWVDPRGRAVGLVGPPGCGKSRLIELVVAELRARDRKVVTLRIGGLDEETVALVDADGYFSQVLSPRDVSSLLQPIVVLARAVFDVVVIEATVPTGMDQLALSACDLTLLALQPTSEDCVALMEAGLMARPDQALMLKSDSDAETAPMLARLAALAHGKLAPLMVSSVTRQNLPAVIDLFLDRCSGEAERRHRQARGWIVSAIQEERGRYGLAYMEAHLRRLVDDARLSPSHRVRNILDAIARQTA</sequence>
<dbReference type="PANTHER" id="PTHR43877:SF1">
    <property type="entry name" value="ACETYLTRANSFERASE"/>
    <property type="match status" value="1"/>
</dbReference>
<evidence type="ECO:0000313" key="4">
    <source>
        <dbReference type="EMBL" id="SNB60779.1"/>
    </source>
</evidence>
<proteinExistence type="predicted"/>
<dbReference type="EMBL" id="FYEH01000002">
    <property type="protein sequence ID" value="SNB60779.1"/>
    <property type="molecule type" value="Genomic_DNA"/>
</dbReference>
<accession>A0A212QN39</accession>
<dbReference type="Gene3D" id="3.40.630.30">
    <property type="match status" value="1"/>
</dbReference>
<feature type="domain" description="N-acetyltransferase" evidence="3">
    <location>
        <begin position="8"/>
        <end position="162"/>
    </location>
</feature>
<keyword evidence="1" id="KW-0808">Transferase</keyword>
<dbReference type="InterPro" id="IPR016181">
    <property type="entry name" value="Acyl_CoA_acyltransferase"/>
</dbReference>
<reference evidence="4 5" key="1">
    <citation type="submission" date="2017-06" db="EMBL/GenBank/DDBJ databases">
        <authorList>
            <person name="Kim H.J."/>
            <person name="Triplett B.A."/>
        </authorList>
    </citation>
    <scope>NUCLEOTIDE SEQUENCE [LARGE SCALE GENOMIC DNA]</scope>
    <source>
        <strain evidence="4 5">B29T1</strain>
    </source>
</reference>
<protein>
    <recommendedName>
        <fullName evidence="3">N-acetyltransferase domain-containing protein</fullName>
    </recommendedName>
</protein>
<dbReference type="GO" id="GO:0016747">
    <property type="term" value="F:acyltransferase activity, transferring groups other than amino-acyl groups"/>
    <property type="evidence" value="ECO:0007669"/>
    <property type="project" value="InterPro"/>
</dbReference>
<dbReference type="InterPro" id="IPR027417">
    <property type="entry name" value="P-loop_NTPase"/>
</dbReference>
<gene>
    <name evidence="4" type="ORF">SAMN07250955_10253</name>
</gene>
<keyword evidence="2" id="KW-0012">Acyltransferase</keyword>
<dbReference type="Pfam" id="PF13673">
    <property type="entry name" value="Acetyltransf_10"/>
    <property type="match status" value="1"/>
</dbReference>
<dbReference type="CDD" id="cd04301">
    <property type="entry name" value="NAT_SF"/>
    <property type="match status" value="1"/>
</dbReference>
<dbReference type="SUPFAM" id="SSF52540">
    <property type="entry name" value="P-loop containing nucleoside triphosphate hydrolases"/>
    <property type="match status" value="1"/>
</dbReference>
<dbReference type="Proteomes" id="UP000197065">
    <property type="component" value="Unassembled WGS sequence"/>
</dbReference>
<keyword evidence="5" id="KW-1185">Reference proteome</keyword>
<dbReference type="PROSITE" id="PS51186">
    <property type="entry name" value="GNAT"/>
    <property type="match status" value="1"/>
</dbReference>
<organism evidence="4 5">
    <name type="scientific">Arboricoccus pini</name>
    <dbReference type="NCBI Taxonomy" id="1963835"/>
    <lineage>
        <taxon>Bacteria</taxon>
        <taxon>Pseudomonadati</taxon>
        <taxon>Pseudomonadota</taxon>
        <taxon>Alphaproteobacteria</taxon>
        <taxon>Geminicoccales</taxon>
        <taxon>Geminicoccaceae</taxon>
        <taxon>Arboricoccus</taxon>
    </lineage>
</organism>